<keyword evidence="7 9" id="KW-0862">Zinc</keyword>
<evidence type="ECO:0000256" key="4">
    <source>
        <dbReference type="ARBA" id="ARBA00022679"/>
    </source>
</evidence>
<feature type="domain" description="Macro" evidence="12">
    <location>
        <begin position="1"/>
        <end position="174"/>
    </location>
</feature>
<dbReference type="AlphaFoldDB" id="A0AA88YQW3"/>
<comment type="subcellular location">
    <subcellularLocation>
        <location evidence="9">Cytoplasm</location>
    </subcellularLocation>
</comment>
<evidence type="ECO:0000256" key="5">
    <source>
        <dbReference type="ARBA" id="ARBA00022723"/>
    </source>
</evidence>
<dbReference type="InterPro" id="IPR039399">
    <property type="entry name" value="Deltex_C_sf"/>
</dbReference>
<dbReference type="GO" id="GO:0061630">
    <property type="term" value="F:ubiquitin protein ligase activity"/>
    <property type="evidence" value="ECO:0007669"/>
    <property type="project" value="UniProtKB-UniRule"/>
</dbReference>
<keyword evidence="6 8" id="KW-0863">Zinc-finger</keyword>
<protein>
    <recommendedName>
        <fullName evidence="9">E3 ubiquitin-protein ligase</fullName>
        <ecNumber evidence="9">2.3.2.27</ecNumber>
    </recommendedName>
</protein>
<dbReference type="InterPro" id="IPR002589">
    <property type="entry name" value="Macro_dom"/>
</dbReference>
<dbReference type="Pfam" id="PF13923">
    <property type="entry name" value="zf-C3HC4_2"/>
    <property type="match status" value="1"/>
</dbReference>
<evidence type="ECO:0000259" key="11">
    <source>
        <dbReference type="PROSITE" id="PS50089"/>
    </source>
</evidence>
<dbReference type="InterPro" id="IPR001841">
    <property type="entry name" value="Znf_RING"/>
</dbReference>
<comment type="catalytic activity">
    <reaction evidence="1 9">
        <text>S-ubiquitinyl-[E2 ubiquitin-conjugating enzyme]-L-cysteine + [acceptor protein]-L-lysine = [E2 ubiquitin-conjugating enzyme]-L-cysteine + N(6)-ubiquitinyl-[acceptor protein]-L-lysine.</text>
        <dbReference type="EC" id="2.3.2.27"/>
    </reaction>
</comment>
<name>A0AA88YQW3_PINIB</name>
<dbReference type="GO" id="GO:0016567">
    <property type="term" value="P:protein ubiquitination"/>
    <property type="evidence" value="ECO:0007669"/>
    <property type="project" value="UniProtKB-UniRule"/>
</dbReference>
<feature type="domain" description="Macro" evidence="12">
    <location>
        <begin position="231"/>
        <end position="424"/>
    </location>
</feature>
<dbReference type="InterPro" id="IPR039396">
    <property type="entry name" value="Deltex_C"/>
</dbReference>
<feature type="region of interest" description="Disordered" evidence="10">
    <location>
        <begin position="194"/>
        <end position="220"/>
    </location>
</feature>
<evidence type="ECO:0000256" key="1">
    <source>
        <dbReference type="ARBA" id="ARBA00000900"/>
    </source>
</evidence>
<dbReference type="SUPFAM" id="SSF52949">
    <property type="entry name" value="Macro domain-like"/>
    <property type="match status" value="2"/>
</dbReference>
<evidence type="ECO:0000256" key="10">
    <source>
        <dbReference type="SAM" id="MobiDB-lite"/>
    </source>
</evidence>
<keyword evidence="9" id="KW-0963">Cytoplasm</keyword>
<dbReference type="PROSITE" id="PS50089">
    <property type="entry name" value="ZF_RING_2"/>
    <property type="match status" value="1"/>
</dbReference>
<comment type="similarity">
    <text evidence="3 9">Belongs to the Deltex family.</text>
</comment>
<evidence type="ECO:0000256" key="3">
    <source>
        <dbReference type="ARBA" id="ARBA00009413"/>
    </source>
</evidence>
<gene>
    <name evidence="13" type="ORF">FSP39_011190</name>
</gene>
<reference evidence="13" key="1">
    <citation type="submission" date="2019-08" db="EMBL/GenBank/DDBJ databases">
        <title>The improved chromosome-level genome for the pearl oyster Pinctada fucata martensii using PacBio sequencing and Hi-C.</title>
        <authorList>
            <person name="Zheng Z."/>
        </authorList>
    </citation>
    <scope>NUCLEOTIDE SEQUENCE</scope>
    <source>
        <strain evidence="13">ZZ-2019</strain>
        <tissue evidence="13">Adductor muscle</tissue>
    </source>
</reference>
<dbReference type="SMART" id="SM00506">
    <property type="entry name" value="A1pp"/>
    <property type="match status" value="1"/>
</dbReference>
<evidence type="ECO:0000313" key="14">
    <source>
        <dbReference type="Proteomes" id="UP001186944"/>
    </source>
</evidence>
<dbReference type="Pfam" id="PF01661">
    <property type="entry name" value="Macro"/>
    <property type="match status" value="2"/>
</dbReference>
<dbReference type="Proteomes" id="UP001186944">
    <property type="component" value="Unassembled WGS sequence"/>
</dbReference>
<dbReference type="EMBL" id="VSWD01000003">
    <property type="protein sequence ID" value="KAK3106023.1"/>
    <property type="molecule type" value="Genomic_DNA"/>
</dbReference>
<dbReference type="Gene3D" id="3.30.40.10">
    <property type="entry name" value="Zinc/RING finger domain, C3HC4 (zinc finger)"/>
    <property type="match status" value="1"/>
</dbReference>
<evidence type="ECO:0000256" key="8">
    <source>
        <dbReference type="PROSITE-ProRule" id="PRU00175"/>
    </source>
</evidence>
<evidence type="ECO:0000256" key="7">
    <source>
        <dbReference type="ARBA" id="ARBA00022833"/>
    </source>
</evidence>
<comment type="caution">
    <text evidence="13">The sequence shown here is derived from an EMBL/GenBank/DDBJ whole genome shotgun (WGS) entry which is preliminary data.</text>
</comment>
<dbReference type="Gene3D" id="3.30.390.130">
    <property type="match status" value="1"/>
</dbReference>
<dbReference type="PANTHER" id="PTHR12622">
    <property type="entry name" value="DELTEX-RELATED"/>
    <property type="match status" value="1"/>
</dbReference>
<accession>A0AA88YQW3</accession>
<evidence type="ECO:0000313" key="13">
    <source>
        <dbReference type="EMBL" id="KAK3106023.1"/>
    </source>
</evidence>
<keyword evidence="5 9" id="KW-0479">Metal-binding</keyword>
<feature type="domain" description="RING-type" evidence="11">
    <location>
        <begin position="443"/>
        <end position="482"/>
    </location>
</feature>
<dbReference type="InterPro" id="IPR017907">
    <property type="entry name" value="Znf_RING_CS"/>
</dbReference>
<dbReference type="CDD" id="cd02907">
    <property type="entry name" value="Macro_Af1521_BAL-like"/>
    <property type="match status" value="1"/>
</dbReference>
<dbReference type="InterPro" id="IPR043472">
    <property type="entry name" value="Macro_dom-like"/>
</dbReference>
<dbReference type="Gene3D" id="3.40.220.10">
    <property type="entry name" value="Leucine Aminopeptidase, subunit E, domain 1"/>
    <property type="match status" value="2"/>
</dbReference>
<evidence type="ECO:0000256" key="6">
    <source>
        <dbReference type="ARBA" id="ARBA00022771"/>
    </source>
</evidence>
<dbReference type="Pfam" id="PF18102">
    <property type="entry name" value="DTC"/>
    <property type="match status" value="1"/>
</dbReference>
<dbReference type="InterPro" id="IPR039398">
    <property type="entry name" value="Deltex_fam"/>
</dbReference>
<comment type="pathway">
    <text evidence="2 9">Protein modification; protein ubiquitination.</text>
</comment>
<keyword evidence="14" id="KW-1185">Reference proteome</keyword>
<proteinExistence type="inferred from homology"/>
<evidence type="ECO:0000256" key="2">
    <source>
        <dbReference type="ARBA" id="ARBA00004906"/>
    </source>
</evidence>
<dbReference type="PROSITE" id="PS00518">
    <property type="entry name" value="ZF_RING_1"/>
    <property type="match status" value="1"/>
</dbReference>
<dbReference type="GO" id="GO:0005737">
    <property type="term" value="C:cytoplasm"/>
    <property type="evidence" value="ECO:0007669"/>
    <property type="project" value="UniProtKB-SubCell"/>
</dbReference>
<dbReference type="EC" id="2.3.2.27" evidence="9"/>
<dbReference type="GO" id="GO:0007219">
    <property type="term" value="P:Notch signaling pathway"/>
    <property type="evidence" value="ECO:0007669"/>
    <property type="project" value="InterPro"/>
</dbReference>
<sequence>MLIPLTKISVDAIVNAANKNLSNGAGVALAIAKEAGKQYQRECDDLVKKNGKIAVSKNVVTKSHKLQKTCKHVINAVGPDWADYTDKEDALKDLALTVENVLETAVTMNMTSVAMPPISSGIFGFPKEACAWMYSKGVLDFTWKGSHGQLKEVILVDVQDSTILDMTFQYLSKISNNGATIQIKDVLKSLPKEQPLRGAEGGTARADKSERKSVKASTNTTDRLCSHTMEKGADIFNFRNSVEVLVYTADIIRLPNVDILVTPESRSFKGEGILARKIAETAGKDYTKERRKLEGQPRQSGEILITIAGNLKFQKIFHVIMSRFDDRGPPNDTQLNQFKTLIKDVIQRANDLNVKKTKLKSIAMPLLGTGHIRDQWLLTAIGGAVFDGIYRYSKSAKTSVKEIHLVNINEETTSAIRKIFLSEATEKGNLAIIDDDDESDNSCVVCMEPMDQPVALRNCGHQFCRDCILDYFSRKPSCPMCNTMYGKLYGDQPVDATANVYLDKSSLPGHEGHGTFIIDYDIPDGRQNDQHPNPGMSYRGFRRRAYLPDTEEGQTVLHLLREAFNQGLIFTIGYSRTTGKDNVLTWNDIHHKTRKEGGPQRFGYPDPEYIPRVKEELAAKGIR</sequence>
<evidence type="ECO:0000259" key="12">
    <source>
        <dbReference type="PROSITE" id="PS51154"/>
    </source>
</evidence>
<dbReference type="PROSITE" id="PS51154">
    <property type="entry name" value="MACRO"/>
    <property type="match status" value="2"/>
</dbReference>
<dbReference type="SMART" id="SM00184">
    <property type="entry name" value="RING"/>
    <property type="match status" value="1"/>
</dbReference>
<dbReference type="CDD" id="cd09633">
    <property type="entry name" value="Deltex_C"/>
    <property type="match status" value="1"/>
</dbReference>
<keyword evidence="4 9" id="KW-0808">Transferase</keyword>
<dbReference type="SUPFAM" id="SSF57850">
    <property type="entry name" value="RING/U-box"/>
    <property type="match status" value="1"/>
</dbReference>
<organism evidence="13 14">
    <name type="scientific">Pinctada imbricata</name>
    <name type="common">Atlantic pearl-oyster</name>
    <name type="synonym">Pinctada martensii</name>
    <dbReference type="NCBI Taxonomy" id="66713"/>
    <lineage>
        <taxon>Eukaryota</taxon>
        <taxon>Metazoa</taxon>
        <taxon>Spiralia</taxon>
        <taxon>Lophotrochozoa</taxon>
        <taxon>Mollusca</taxon>
        <taxon>Bivalvia</taxon>
        <taxon>Autobranchia</taxon>
        <taxon>Pteriomorphia</taxon>
        <taxon>Pterioida</taxon>
        <taxon>Pterioidea</taxon>
        <taxon>Pteriidae</taxon>
        <taxon>Pinctada</taxon>
    </lineage>
</organism>
<dbReference type="InterPro" id="IPR013083">
    <property type="entry name" value="Znf_RING/FYVE/PHD"/>
</dbReference>
<dbReference type="GO" id="GO:0008270">
    <property type="term" value="F:zinc ion binding"/>
    <property type="evidence" value="ECO:0007669"/>
    <property type="project" value="UniProtKB-KW"/>
</dbReference>
<evidence type="ECO:0000256" key="9">
    <source>
        <dbReference type="RuleBase" id="RU367105"/>
    </source>
</evidence>